<reference evidence="1 2" key="1">
    <citation type="journal article" date="2020" name="Nat. Food">
        <title>A phased Vanilla planifolia genome enables genetic improvement of flavour and production.</title>
        <authorList>
            <person name="Hasing T."/>
            <person name="Tang H."/>
            <person name="Brym M."/>
            <person name="Khazi F."/>
            <person name="Huang T."/>
            <person name="Chambers A.H."/>
        </authorList>
    </citation>
    <scope>NUCLEOTIDE SEQUENCE [LARGE SCALE GENOMIC DNA]</scope>
    <source>
        <tissue evidence="1">Leaf</tissue>
    </source>
</reference>
<proteinExistence type="predicted"/>
<evidence type="ECO:0000313" key="2">
    <source>
        <dbReference type="Proteomes" id="UP000636800"/>
    </source>
</evidence>
<accession>A0A835R3B4</accession>
<dbReference type="OrthoDB" id="192326at2759"/>
<dbReference type="Proteomes" id="UP000636800">
    <property type="component" value="Unassembled WGS sequence"/>
</dbReference>
<sequence length="134" mass="14707">MLSAHVARNGQAMDQVTDWRILDKFVASQLSQDGVPKDPNEANLQDNLEVEGNVGQVAPVGVVGKDVDSSLELQESGWEELRKEARKVEGDIDVKLSSYSKVAARFTHSSGTIFPSIPYRSDWQSMVTFAGGFH</sequence>
<dbReference type="EMBL" id="JADCNL010000004">
    <property type="protein sequence ID" value="KAG0484836.1"/>
    <property type="molecule type" value="Genomic_DNA"/>
</dbReference>
<keyword evidence="2" id="KW-1185">Reference proteome</keyword>
<dbReference type="AlphaFoldDB" id="A0A835R3B4"/>
<gene>
    <name evidence="1" type="ORF">HPP92_008915</name>
</gene>
<organism evidence="1 2">
    <name type="scientific">Vanilla planifolia</name>
    <name type="common">Vanilla</name>
    <dbReference type="NCBI Taxonomy" id="51239"/>
    <lineage>
        <taxon>Eukaryota</taxon>
        <taxon>Viridiplantae</taxon>
        <taxon>Streptophyta</taxon>
        <taxon>Embryophyta</taxon>
        <taxon>Tracheophyta</taxon>
        <taxon>Spermatophyta</taxon>
        <taxon>Magnoliopsida</taxon>
        <taxon>Liliopsida</taxon>
        <taxon>Asparagales</taxon>
        <taxon>Orchidaceae</taxon>
        <taxon>Vanilloideae</taxon>
        <taxon>Vanilleae</taxon>
        <taxon>Vanilla</taxon>
    </lineage>
</organism>
<name>A0A835R3B4_VANPL</name>
<protein>
    <submittedName>
        <fullName evidence="1">Uncharacterized protein</fullName>
    </submittedName>
</protein>
<evidence type="ECO:0000313" key="1">
    <source>
        <dbReference type="EMBL" id="KAG0484836.1"/>
    </source>
</evidence>
<comment type="caution">
    <text evidence="1">The sequence shown here is derived from an EMBL/GenBank/DDBJ whole genome shotgun (WGS) entry which is preliminary data.</text>
</comment>